<dbReference type="SMART" id="SM00860">
    <property type="entry name" value="SMI1_KNR4"/>
    <property type="match status" value="1"/>
</dbReference>
<dbReference type="Proteomes" id="UP001235712">
    <property type="component" value="Unassembled WGS sequence"/>
</dbReference>
<accession>A0ABT9PCD1</accession>
<dbReference type="InterPro" id="IPR018958">
    <property type="entry name" value="Knr4/Smi1-like_dom"/>
</dbReference>
<sequence>MPRSLLSHLTLRAWLERWSREAIQQAEAIGLTVTDEMRATGWIGTAPASETDIARAETRLGRQLPPSLREFYAVTDGWPALTMDFGAVRPVGEIGWTRDLAPGLIEEWQEDAPRLHRSLLLNTGVDHLLLDPARTSEHGEWAAVGFTTWYPGAGEEQPSFRAEMEDQYATFLTFDGPDSQTHTEIAEQVDHAYRLLLAGDRTEEDVFEQAGRFNDARALVLAIQVRALTGGDPDHSDLMWRSRAVTGDAAVQNDLLPLLVVGALDPDAAQEHRMTSFSQSSPPEFASQARQLAVRFRFERGLTADFSRTPAWARTVEQARQLLKAGQDDEAFGVVLSGLGDWTPETGMHLAPLGLLWDKEFGPIMTAERRRRLLSTPRGPEPGPV</sequence>
<proteinExistence type="predicted"/>
<dbReference type="SUPFAM" id="SSF160631">
    <property type="entry name" value="SMI1/KNR4-like"/>
    <property type="match status" value="1"/>
</dbReference>
<feature type="domain" description="Knr4/Smi1-like" evidence="1">
    <location>
        <begin position="47"/>
        <end position="152"/>
    </location>
</feature>
<reference evidence="2 3" key="1">
    <citation type="submission" date="2023-07" db="EMBL/GenBank/DDBJ databases">
        <title>Sequencing the genomes of 1000 actinobacteria strains.</title>
        <authorList>
            <person name="Klenk H.-P."/>
        </authorList>
    </citation>
    <scope>NUCLEOTIDE SEQUENCE [LARGE SCALE GENOMIC DNA]</scope>
    <source>
        <strain evidence="2 3">DSM 44388</strain>
    </source>
</reference>
<organism evidence="2 3">
    <name type="scientific">Kineosporia succinea</name>
    <dbReference type="NCBI Taxonomy" id="84632"/>
    <lineage>
        <taxon>Bacteria</taxon>
        <taxon>Bacillati</taxon>
        <taxon>Actinomycetota</taxon>
        <taxon>Actinomycetes</taxon>
        <taxon>Kineosporiales</taxon>
        <taxon>Kineosporiaceae</taxon>
        <taxon>Kineosporia</taxon>
    </lineage>
</organism>
<keyword evidence="3" id="KW-1185">Reference proteome</keyword>
<evidence type="ECO:0000259" key="1">
    <source>
        <dbReference type="SMART" id="SM00860"/>
    </source>
</evidence>
<evidence type="ECO:0000313" key="3">
    <source>
        <dbReference type="Proteomes" id="UP001235712"/>
    </source>
</evidence>
<protein>
    <recommendedName>
        <fullName evidence="1">Knr4/Smi1-like domain-containing protein</fullName>
    </recommendedName>
</protein>
<dbReference type="RefSeq" id="WP_307249398.1">
    <property type="nucleotide sequence ID" value="NZ_JAUSQZ010000001.1"/>
</dbReference>
<dbReference type="InterPro" id="IPR037883">
    <property type="entry name" value="Knr4/Smi1-like_sf"/>
</dbReference>
<gene>
    <name evidence="2" type="ORF">J2S57_006092</name>
</gene>
<dbReference type="EMBL" id="JAUSQZ010000001">
    <property type="protein sequence ID" value="MDP9830343.1"/>
    <property type="molecule type" value="Genomic_DNA"/>
</dbReference>
<dbReference type="Pfam" id="PF09346">
    <property type="entry name" value="SMI1_KNR4"/>
    <property type="match status" value="1"/>
</dbReference>
<name>A0ABT9PCD1_9ACTN</name>
<comment type="caution">
    <text evidence="2">The sequence shown here is derived from an EMBL/GenBank/DDBJ whole genome shotgun (WGS) entry which is preliminary data.</text>
</comment>
<evidence type="ECO:0000313" key="2">
    <source>
        <dbReference type="EMBL" id="MDP9830343.1"/>
    </source>
</evidence>